<dbReference type="PANTHER" id="PTHR38447:SF1">
    <property type="entry name" value="RNA POLYMERASE-BINDING TRANSCRIPTION FACTOR CARD"/>
    <property type="match status" value="1"/>
</dbReference>
<comment type="caution">
    <text evidence="2">The sequence shown here is derived from an EMBL/GenBank/DDBJ whole genome shotgun (WGS) entry which is preliminary data.</text>
</comment>
<sequence length="158" mass="17780">MFKAGDKIVHPMHGAGVVDSIVNRKMNGVTREYYLLKLPVGGMLVMIPTGSSDEIGVRPVIGREEAEKVIAAMPEITVDMTQNWNRRYRENMLRLKSGNLIEVARVVKGLMMREEDRGLSTGERKMLHSAKQILISELVLSQSVSYEEVEKRINRALA</sequence>
<evidence type="ECO:0000259" key="1">
    <source>
        <dbReference type="SMART" id="SM01058"/>
    </source>
</evidence>
<dbReference type="InterPro" id="IPR036101">
    <property type="entry name" value="CarD-like/TRCF_RID_sf"/>
</dbReference>
<accession>A0A644WVS3</accession>
<dbReference type="InterPro" id="IPR048792">
    <property type="entry name" value="CarD_C"/>
</dbReference>
<dbReference type="SMART" id="SM01058">
    <property type="entry name" value="CarD_TRCF"/>
    <property type="match status" value="1"/>
</dbReference>
<dbReference type="InterPro" id="IPR003711">
    <property type="entry name" value="CarD-like/TRCF_RID"/>
</dbReference>
<dbReference type="PANTHER" id="PTHR38447">
    <property type="entry name" value="TRANSCRIPTION FACTOR YDEB-RELATED"/>
    <property type="match status" value="1"/>
</dbReference>
<name>A0A644WVS3_9ZZZZ</name>
<dbReference type="Gene3D" id="2.40.10.170">
    <property type="match status" value="1"/>
</dbReference>
<organism evidence="2">
    <name type="scientific">bioreactor metagenome</name>
    <dbReference type="NCBI Taxonomy" id="1076179"/>
    <lineage>
        <taxon>unclassified sequences</taxon>
        <taxon>metagenomes</taxon>
        <taxon>ecological metagenomes</taxon>
    </lineage>
</organism>
<dbReference type="InterPro" id="IPR042215">
    <property type="entry name" value="CarD-like_C"/>
</dbReference>
<dbReference type="AlphaFoldDB" id="A0A644WVS3"/>
<dbReference type="Pfam" id="PF02559">
    <property type="entry name" value="CarD_TRCF_RID"/>
    <property type="match status" value="1"/>
</dbReference>
<protein>
    <submittedName>
        <fullName evidence="2">RNA polymerase-binding transcription factor CarD</fullName>
    </submittedName>
</protein>
<feature type="domain" description="CarD-like/TRCF RNAP-interacting" evidence="1">
    <location>
        <begin position="1"/>
        <end position="111"/>
    </location>
</feature>
<reference evidence="2" key="1">
    <citation type="submission" date="2019-08" db="EMBL/GenBank/DDBJ databases">
        <authorList>
            <person name="Kucharzyk K."/>
            <person name="Murdoch R.W."/>
            <person name="Higgins S."/>
            <person name="Loffler F."/>
        </authorList>
    </citation>
    <scope>NUCLEOTIDE SEQUENCE</scope>
</reference>
<dbReference type="GO" id="GO:0009303">
    <property type="term" value="P:rRNA transcription"/>
    <property type="evidence" value="ECO:0007669"/>
    <property type="project" value="TreeGrafter"/>
</dbReference>
<gene>
    <name evidence="2" type="primary">carD_25</name>
    <name evidence="2" type="ORF">SDC9_54223</name>
</gene>
<dbReference type="Gene3D" id="1.20.58.1290">
    <property type="entry name" value="CarD-like, C-terminal domain"/>
    <property type="match status" value="1"/>
</dbReference>
<evidence type="ECO:0000313" key="2">
    <source>
        <dbReference type="EMBL" id="MPM07912.1"/>
    </source>
</evidence>
<dbReference type="SUPFAM" id="SSF141259">
    <property type="entry name" value="CarD-like"/>
    <property type="match status" value="1"/>
</dbReference>
<proteinExistence type="predicted"/>
<dbReference type="InterPro" id="IPR052531">
    <property type="entry name" value="CarD-like_regulator"/>
</dbReference>
<dbReference type="Pfam" id="PF21095">
    <property type="entry name" value="CarD_C"/>
    <property type="match status" value="1"/>
</dbReference>
<dbReference type="EMBL" id="VSSQ01001389">
    <property type="protein sequence ID" value="MPM07912.1"/>
    <property type="molecule type" value="Genomic_DNA"/>
</dbReference>